<evidence type="ECO:0000259" key="1">
    <source>
        <dbReference type="PROSITE" id="PS51819"/>
    </source>
</evidence>
<feature type="domain" description="VOC" evidence="1">
    <location>
        <begin position="4"/>
        <end position="128"/>
    </location>
</feature>
<keyword evidence="3" id="KW-1185">Reference proteome</keyword>
<sequence>MEPRISIITLGVKNLKKSFDFYTTLGFPSSKKPEDGIIFFKTSGVCLALYPLDELAEDVFPSLNSNPSGFSGVTFAHNTRSKVEVDSILELAKTAGGNIEKPAKNVFWGGYSGYFSDPDGYLWEIAFGDCWEFNEDGSLIIK</sequence>
<dbReference type="PROSITE" id="PS51819">
    <property type="entry name" value="VOC"/>
    <property type="match status" value="1"/>
</dbReference>
<gene>
    <name evidence="2" type="ORF">ESZ36_13315</name>
</gene>
<name>A0A5C6QF10_9GAMM</name>
<accession>A0A5C6QF10</accession>
<evidence type="ECO:0000313" key="3">
    <source>
        <dbReference type="Proteomes" id="UP000321822"/>
    </source>
</evidence>
<dbReference type="InterPro" id="IPR029068">
    <property type="entry name" value="Glyas_Bleomycin-R_OHBP_Dase"/>
</dbReference>
<dbReference type="InterPro" id="IPR037523">
    <property type="entry name" value="VOC_core"/>
</dbReference>
<dbReference type="InterPro" id="IPR004360">
    <property type="entry name" value="Glyas_Fos-R_dOase_dom"/>
</dbReference>
<dbReference type="PANTHER" id="PTHR36503:SF1">
    <property type="entry name" value="BLR2520 PROTEIN"/>
    <property type="match status" value="1"/>
</dbReference>
<dbReference type="SUPFAM" id="SSF54593">
    <property type="entry name" value="Glyoxalase/Bleomycin resistance protein/Dihydroxybiphenyl dioxygenase"/>
    <property type="match status" value="1"/>
</dbReference>
<evidence type="ECO:0000313" key="2">
    <source>
        <dbReference type="EMBL" id="TWX67273.1"/>
    </source>
</evidence>
<dbReference type="Proteomes" id="UP000321822">
    <property type="component" value="Unassembled WGS sequence"/>
</dbReference>
<organism evidence="2 3">
    <name type="scientific">Colwellia demingiae</name>
    <dbReference type="NCBI Taxonomy" id="89401"/>
    <lineage>
        <taxon>Bacteria</taxon>
        <taxon>Pseudomonadati</taxon>
        <taxon>Pseudomonadota</taxon>
        <taxon>Gammaproteobacteria</taxon>
        <taxon>Alteromonadales</taxon>
        <taxon>Colwelliaceae</taxon>
        <taxon>Colwellia</taxon>
    </lineage>
</organism>
<reference evidence="2 3" key="1">
    <citation type="submission" date="2019-07" db="EMBL/GenBank/DDBJ databases">
        <title>Genomes of sea-ice associated Colwellia species.</title>
        <authorList>
            <person name="Bowman J.P."/>
        </authorList>
    </citation>
    <scope>NUCLEOTIDE SEQUENCE [LARGE SCALE GENOMIC DNA]</scope>
    <source>
        <strain evidence="2 3">ACAM 459</strain>
    </source>
</reference>
<dbReference type="Gene3D" id="3.10.180.10">
    <property type="entry name" value="2,3-Dihydroxybiphenyl 1,2-Dioxygenase, domain 1"/>
    <property type="match status" value="1"/>
</dbReference>
<dbReference type="OrthoDB" id="4265398at2"/>
<dbReference type="PANTHER" id="PTHR36503">
    <property type="entry name" value="BLR2520 PROTEIN"/>
    <property type="match status" value="1"/>
</dbReference>
<dbReference type="RefSeq" id="WP_146788796.1">
    <property type="nucleotide sequence ID" value="NZ_VOLT01000006.1"/>
</dbReference>
<dbReference type="AlphaFoldDB" id="A0A5C6QF10"/>
<protein>
    <submittedName>
        <fullName evidence="2">VOC family protein</fullName>
    </submittedName>
</protein>
<proteinExistence type="predicted"/>
<dbReference type="EMBL" id="VOLT01000006">
    <property type="protein sequence ID" value="TWX67273.1"/>
    <property type="molecule type" value="Genomic_DNA"/>
</dbReference>
<dbReference type="Pfam" id="PF00903">
    <property type="entry name" value="Glyoxalase"/>
    <property type="match status" value="1"/>
</dbReference>
<dbReference type="CDD" id="cd07251">
    <property type="entry name" value="VOC_like"/>
    <property type="match status" value="1"/>
</dbReference>
<comment type="caution">
    <text evidence="2">The sequence shown here is derived from an EMBL/GenBank/DDBJ whole genome shotgun (WGS) entry which is preliminary data.</text>
</comment>